<evidence type="ECO:0000313" key="5">
    <source>
        <dbReference type="Proteomes" id="UP001480595"/>
    </source>
</evidence>
<keyword evidence="2" id="KW-0597">Phosphoprotein</keyword>
<sequence>MQSPLTTELEQIKMVSDHDLESMMEWNRNIPEPLEICLHEQIDDVARRQPASIAVDGPDGTLAYEQLRSHSSALAQDLRSRGVEAEMAVALLIQKSVWATVSQIAVLKAGGTCVPIDPVYPLAQKQTIITSSVSALCPADDTPKDVSPRQAAYILFTSGSTGAPKAVILDHHSLVTSLVAFGQRLDWTSDVRMLQFASYVWGASLLESLGALLFGGTRLPRRPRENRVRFHRCTSIGRHGSKYDEPSHVSHRSHGQILSRRQHTAAFATVQLDGGGEKQLVAVLGLKDAVAKRIPVG</sequence>
<name>A0ABR1X7I3_9PEZI</name>
<dbReference type="InterPro" id="IPR000873">
    <property type="entry name" value="AMP-dep_synth/lig_dom"/>
</dbReference>
<evidence type="ECO:0000259" key="3">
    <source>
        <dbReference type="Pfam" id="PF00501"/>
    </source>
</evidence>
<reference evidence="4 5" key="1">
    <citation type="submission" date="2023-01" db="EMBL/GenBank/DDBJ databases">
        <title>Analysis of 21 Apiospora genomes using comparative genomics revels a genus with tremendous synthesis potential of carbohydrate active enzymes and secondary metabolites.</title>
        <authorList>
            <person name="Sorensen T."/>
        </authorList>
    </citation>
    <scope>NUCLEOTIDE SEQUENCE [LARGE SCALE GENOMIC DNA]</scope>
    <source>
        <strain evidence="4 5">CBS 135458</strain>
    </source>
</reference>
<dbReference type="SUPFAM" id="SSF56801">
    <property type="entry name" value="Acetyl-CoA synthetase-like"/>
    <property type="match status" value="1"/>
</dbReference>
<dbReference type="PANTHER" id="PTHR45527">
    <property type="entry name" value="NONRIBOSOMAL PEPTIDE SYNTHETASE"/>
    <property type="match status" value="1"/>
</dbReference>
<evidence type="ECO:0000256" key="1">
    <source>
        <dbReference type="ARBA" id="ARBA00022450"/>
    </source>
</evidence>
<dbReference type="GeneID" id="92085338"/>
<comment type="caution">
    <text evidence="4">The sequence shown here is derived from an EMBL/GenBank/DDBJ whole genome shotgun (WGS) entry which is preliminary data.</text>
</comment>
<dbReference type="Pfam" id="PF00501">
    <property type="entry name" value="AMP-binding"/>
    <property type="match status" value="2"/>
</dbReference>
<dbReference type="Proteomes" id="UP001480595">
    <property type="component" value="Unassembled WGS sequence"/>
</dbReference>
<feature type="domain" description="AMP-dependent synthetase/ligase" evidence="3">
    <location>
        <begin position="142"/>
        <end position="221"/>
    </location>
</feature>
<dbReference type="InterPro" id="IPR042099">
    <property type="entry name" value="ANL_N_sf"/>
</dbReference>
<keyword evidence="1" id="KW-0596">Phosphopantetheine</keyword>
<protein>
    <submittedName>
        <fullName evidence="4">Non-ribosomal peptide synthetase</fullName>
    </submittedName>
</protein>
<dbReference type="RefSeq" id="XP_066722907.1">
    <property type="nucleotide sequence ID" value="XM_066852275.1"/>
</dbReference>
<dbReference type="InterPro" id="IPR020845">
    <property type="entry name" value="AMP-binding_CS"/>
</dbReference>
<dbReference type="Gene3D" id="3.40.50.12780">
    <property type="entry name" value="N-terminal domain of ligase-like"/>
    <property type="match status" value="1"/>
</dbReference>
<feature type="domain" description="AMP-dependent synthetase/ligase" evidence="3">
    <location>
        <begin position="43"/>
        <end position="133"/>
    </location>
</feature>
<keyword evidence="5" id="KW-1185">Reference proteome</keyword>
<accession>A0ABR1X7I3</accession>
<proteinExistence type="predicted"/>
<dbReference type="EMBL" id="JAQQWL010000001">
    <property type="protein sequence ID" value="KAK8091361.1"/>
    <property type="molecule type" value="Genomic_DNA"/>
</dbReference>
<dbReference type="PANTHER" id="PTHR45527:SF12">
    <property type="entry name" value="NONRIBOSOMAL PEPTIDE SYNTHETASE IVOA"/>
    <property type="match status" value="1"/>
</dbReference>
<evidence type="ECO:0000256" key="2">
    <source>
        <dbReference type="ARBA" id="ARBA00022553"/>
    </source>
</evidence>
<organism evidence="4 5">
    <name type="scientific">Apiospora phragmitis</name>
    <dbReference type="NCBI Taxonomy" id="2905665"/>
    <lineage>
        <taxon>Eukaryota</taxon>
        <taxon>Fungi</taxon>
        <taxon>Dikarya</taxon>
        <taxon>Ascomycota</taxon>
        <taxon>Pezizomycotina</taxon>
        <taxon>Sordariomycetes</taxon>
        <taxon>Xylariomycetidae</taxon>
        <taxon>Amphisphaeriales</taxon>
        <taxon>Apiosporaceae</taxon>
        <taxon>Apiospora</taxon>
    </lineage>
</organism>
<gene>
    <name evidence="4" type="ORF">PG994_000866</name>
</gene>
<dbReference type="PROSITE" id="PS00455">
    <property type="entry name" value="AMP_BINDING"/>
    <property type="match status" value="1"/>
</dbReference>
<evidence type="ECO:0000313" key="4">
    <source>
        <dbReference type="EMBL" id="KAK8091361.1"/>
    </source>
</evidence>